<dbReference type="PANTHER" id="PTHR12483">
    <property type="entry name" value="SOLUTE CARRIER FAMILY 31 COPPER TRANSPORTERS"/>
    <property type="match status" value="1"/>
</dbReference>
<keyword evidence="6" id="KW-1185">Reference proteome</keyword>
<name>A0AAD7Y3H9_9FUNG</name>
<dbReference type="Pfam" id="PF04145">
    <property type="entry name" value="Ctr"/>
    <property type="match status" value="1"/>
</dbReference>
<accession>A0AAD7Y3H9</accession>
<keyword evidence="4" id="KW-0187">Copper transport</keyword>
<evidence type="ECO:0000313" key="5">
    <source>
        <dbReference type="EMBL" id="KAJ8663112.1"/>
    </source>
</evidence>
<keyword evidence="4" id="KW-0813">Transport</keyword>
<evidence type="ECO:0000256" key="1">
    <source>
        <dbReference type="ARBA" id="ARBA00022692"/>
    </source>
</evidence>
<dbReference type="GeneID" id="83208707"/>
<dbReference type="GO" id="GO:0005375">
    <property type="term" value="F:copper ion transmembrane transporter activity"/>
    <property type="evidence" value="ECO:0007669"/>
    <property type="project" value="UniProtKB-UniRule"/>
</dbReference>
<feature type="transmembrane region" description="Helical" evidence="4">
    <location>
        <begin position="42"/>
        <end position="62"/>
    </location>
</feature>
<keyword evidence="1 4" id="KW-0812">Transmembrane</keyword>
<dbReference type="PANTHER" id="PTHR12483:SF115">
    <property type="entry name" value="COPPER TRANSPORT PROTEIN"/>
    <property type="match status" value="1"/>
</dbReference>
<proteinExistence type="inferred from homology"/>
<gene>
    <name evidence="5" type="ORF">O0I10_001289</name>
</gene>
<evidence type="ECO:0000256" key="2">
    <source>
        <dbReference type="ARBA" id="ARBA00022989"/>
    </source>
</evidence>
<reference evidence="5 6" key="1">
    <citation type="submission" date="2023-03" db="EMBL/GenBank/DDBJ databases">
        <title>Genome sequence of Lichtheimia ornata CBS 291.66.</title>
        <authorList>
            <person name="Mohabir J.T."/>
            <person name="Shea T.P."/>
            <person name="Kurbessoian T."/>
            <person name="Berby B."/>
            <person name="Fontaine J."/>
            <person name="Livny J."/>
            <person name="Gnirke A."/>
            <person name="Stajich J.E."/>
            <person name="Cuomo C.A."/>
        </authorList>
    </citation>
    <scope>NUCLEOTIDE SEQUENCE [LARGE SCALE GENOMIC DNA]</scope>
    <source>
        <strain evidence="5">CBS 291.66</strain>
    </source>
</reference>
<comment type="subcellular location">
    <subcellularLocation>
        <location evidence="4">Membrane</location>
        <topology evidence="4">Multi-pass membrane protein</topology>
    </subcellularLocation>
</comment>
<evidence type="ECO:0000256" key="4">
    <source>
        <dbReference type="RuleBase" id="RU367022"/>
    </source>
</evidence>
<comment type="caution">
    <text evidence="5">The sequence shown here is derived from an EMBL/GenBank/DDBJ whole genome shotgun (WGS) entry which is preliminary data.</text>
</comment>
<keyword evidence="3 4" id="KW-0472">Membrane</keyword>
<dbReference type="EMBL" id="JARTCD010000003">
    <property type="protein sequence ID" value="KAJ8663112.1"/>
    <property type="molecule type" value="Genomic_DNA"/>
</dbReference>
<comment type="similarity">
    <text evidence="4">Belongs to the copper transporter (Ctr) (TC 1.A.56) family. SLC31A subfamily.</text>
</comment>
<feature type="transmembrane region" description="Helical" evidence="4">
    <location>
        <begin position="116"/>
        <end position="136"/>
    </location>
</feature>
<protein>
    <recommendedName>
        <fullName evidence="4">Copper transport protein</fullName>
    </recommendedName>
</protein>
<organism evidence="5 6">
    <name type="scientific">Lichtheimia ornata</name>
    <dbReference type="NCBI Taxonomy" id="688661"/>
    <lineage>
        <taxon>Eukaryota</taxon>
        <taxon>Fungi</taxon>
        <taxon>Fungi incertae sedis</taxon>
        <taxon>Mucoromycota</taxon>
        <taxon>Mucoromycotina</taxon>
        <taxon>Mucoromycetes</taxon>
        <taxon>Mucorales</taxon>
        <taxon>Lichtheimiaceae</taxon>
        <taxon>Lichtheimia</taxon>
    </lineage>
</organism>
<dbReference type="AlphaFoldDB" id="A0AAD7Y3H9"/>
<feature type="transmembrane region" description="Helical" evidence="4">
    <location>
        <begin position="142"/>
        <end position="163"/>
    </location>
</feature>
<dbReference type="InterPro" id="IPR007274">
    <property type="entry name" value="Cop_transporter"/>
</dbReference>
<evidence type="ECO:0000313" key="6">
    <source>
        <dbReference type="Proteomes" id="UP001234581"/>
    </source>
</evidence>
<sequence length="172" mass="19459">MDHGGGHHDMPMDDDMCSMNMIFNWQIKDVCVVFEWWHIRGIPSLLISCLAVFAIAACFEYVRARSSALEQTWLNVNAKKRQDDEELTTNTANENTTLLQQSSGCGKPRLSRHQHMALSVIYAFLVAVSFWLMLVFMTYNGFLMIAVVLGAGVGHYFFGNGYLTANRSIQCH</sequence>
<dbReference type="Proteomes" id="UP001234581">
    <property type="component" value="Unassembled WGS sequence"/>
</dbReference>
<keyword evidence="4" id="KW-0406">Ion transport</keyword>
<keyword evidence="4" id="KW-0186">Copper</keyword>
<dbReference type="RefSeq" id="XP_058348024.1">
    <property type="nucleotide sequence ID" value="XM_058481386.1"/>
</dbReference>
<dbReference type="GO" id="GO:0000329">
    <property type="term" value="C:fungal-type vacuole membrane"/>
    <property type="evidence" value="ECO:0007669"/>
    <property type="project" value="TreeGrafter"/>
</dbReference>
<evidence type="ECO:0000256" key="3">
    <source>
        <dbReference type="ARBA" id="ARBA00023136"/>
    </source>
</evidence>
<keyword evidence="2 4" id="KW-1133">Transmembrane helix</keyword>